<organism evidence="2 3">
    <name type="scientific">Penicillium frequentans</name>
    <dbReference type="NCBI Taxonomy" id="3151616"/>
    <lineage>
        <taxon>Eukaryota</taxon>
        <taxon>Fungi</taxon>
        <taxon>Dikarya</taxon>
        <taxon>Ascomycota</taxon>
        <taxon>Pezizomycotina</taxon>
        <taxon>Eurotiomycetes</taxon>
        <taxon>Eurotiomycetidae</taxon>
        <taxon>Eurotiales</taxon>
        <taxon>Aspergillaceae</taxon>
        <taxon>Penicillium</taxon>
    </lineage>
</organism>
<evidence type="ECO:0000313" key="2">
    <source>
        <dbReference type="EMBL" id="KAJ5532848.1"/>
    </source>
</evidence>
<reference evidence="2 3" key="1">
    <citation type="journal article" date="2023" name="IMA Fungus">
        <title>Comparative genomic study of the Penicillium genus elucidates a diverse pangenome and 15 lateral gene transfer events.</title>
        <authorList>
            <person name="Petersen C."/>
            <person name="Sorensen T."/>
            <person name="Nielsen M.R."/>
            <person name="Sondergaard T.E."/>
            <person name="Sorensen J.L."/>
            <person name="Fitzpatrick D.A."/>
            <person name="Frisvad J.C."/>
            <person name="Nielsen K.L."/>
        </authorList>
    </citation>
    <scope>NUCLEOTIDE SEQUENCE [LARGE SCALE GENOMIC DNA]</scope>
    <source>
        <strain evidence="2 3">IBT 35679</strain>
    </source>
</reference>
<gene>
    <name evidence="2" type="ORF">N7494_009400</name>
</gene>
<feature type="compositionally biased region" description="Polar residues" evidence="1">
    <location>
        <begin position="1"/>
        <end position="16"/>
    </location>
</feature>
<protein>
    <submittedName>
        <fullName evidence="2">Uncharacterized protein</fullName>
    </submittedName>
</protein>
<comment type="caution">
    <text evidence="2">The sequence shown here is derived from an EMBL/GenBank/DDBJ whole genome shotgun (WGS) entry which is preliminary data.</text>
</comment>
<name>A0AAD6GDD3_9EURO</name>
<evidence type="ECO:0000313" key="3">
    <source>
        <dbReference type="Proteomes" id="UP001220324"/>
    </source>
</evidence>
<feature type="region of interest" description="Disordered" evidence="1">
    <location>
        <begin position="1"/>
        <end position="86"/>
    </location>
</feature>
<evidence type="ECO:0000256" key="1">
    <source>
        <dbReference type="SAM" id="MobiDB-lite"/>
    </source>
</evidence>
<accession>A0AAD6GDD3</accession>
<proteinExistence type="predicted"/>
<dbReference type="AlphaFoldDB" id="A0AAD6GDD3"/>
<feature type="compositionally biased region" description="Acidic residues" evidence="1">
    <location>
        <begin position="76"/>
        <end position="86"/>
    </location>
</feature>
<sequence>MSSQKQLIPMSDSQKQLIPKPSIIYDRDEEYGTFLNQNENNNSNAQRDDSIDQSNIMGGDSTRHAMPQFERQYSEGSDDDDLLDAE</sequence>
<keyword evidence="3" id="KW-1185">Reference proteome</keyword>
<dbReference type="EMBL" id="JAQIZZ010000007">
    <property type="protein sequence ID" value="KAJ5532848.1"/>
    <property type="molecule type" value="Genomic_DNA"/>
</dbReference>
<dbReference type="Proteomes" id="UP001220324">
    <property type="component" value="Unassembled WGS sequence"/>
</dbReference>